<dbReference type="EMBL" id="BMAT01013513">
    <property type="protein sequence ID" value="GFS14375.1"/>
    <property type="molecule type" value="Genomic_DNA"/>
</dbReference>
<accession>A0AAV4IXN7</accession>
<comment type="caution">
    <text evidence="2">The sequence shown here is derived from an EMBL/GenBank/DDBJ whole genome shotgun (WGS) entry which is preliminary data.</text>
</comment>
<proteinExistence type="predicted"/>
<evidence type="ECO:0008006" key="4">
    <source>
        <dbReference type="Google" id="ProtNLM"/>
    </source>
</evidence>
<gene>
    <name evidence="2" type="ORF">ElyMa_006744900</name>
</gene>
<dbReference type="AlphaFoldDB" id="A0AAV4IXN7"/>
<keyword evidence="3" id="KW-1185">Reference proteome</keyword>
<evidence type="ECO:0000313" key="2">
    <source>
        <dbReference type="EMBL" id="GFS14375.1"/>
    </source>
</evidence>
<evidence type="ECO:0000256" key="1">
    <source>
        <dbReference type="SAM" id="MobiDB-lite"/>
    </source>
</evidence>
<sequence>MTQPSDPNCFLRDDGFVDRQLLHLPFKGGCSNNKDLGEKQIGGGGTERVTGESVDGFIESKGTSSTNEYSEDKEMEQSGTIDSFDKSSDCSSSKEKPNDLDTGVDGKN</sequence>
<name>A0AAV4IXN7_9GAST</name>
<organism evidence="2 3">
    <name type="scientific">Elysia marginata</name>
    <dbReference type="NCBI Taxonomy" id="1093978"/>
    <lineage>
        <taxon>Eukaryota</taxon>
        <taxon>Metazoa</taxon>
        <taxon>Spiralia</taxon>
        <taxon>Lophotrochozoa</taxon>
        <taxon>Mollusca</taxon>
        <taxon>Gastropoda</taxon>
        <taxon>Heterobranchia</taxon>
        <taxon>Euthyneura</taxon>
        <taxon>Panpulmonata</taxon>
        <taxon>Sacoglossa</taxon>
        <taxon>Placobranchoidea</taxon>
        <taxon>Plakobranchidae</taxon>
        <taxon>Elysia</taxon>
    </lineage>
</organism>
<protein>
    <recommendedName>
        <fullName evidence="4">CTNNB1 binding N-teminal domain-containing protein</fullName>
    </recommendedName>
</protein>
<evidence type="ECO:0000313" key="3">
    <source>
        <dbReference type="Proteomes" id="UP000762676"/>
    </source>
</evidence>
<reference evidence="2 3" key="1">
    <citation type="journal article" date="2021" name="Elife">
        <title>Chloroplast acquisition without the gene transfer in kleptoplastic sea slugs, Plakobranchus ocellatus.</title>
        <authorList>
            <person name="Maeda T."/>
            <person name="Takahashi S."/>
            <person name="Yoshida T."/>
            <person name="Shimamura S."/>
            <person name="Takaki Y."/>
            <person name="Nagai Y."/>
            <person name="Toyoda A."/>
            <person name="Suzuki Y."/>
            <person name="Arimoto A."/>
            <person name="Ishii H."/>
            <person name="Satoh N."/>
            <person name="Nishiyama T."/>
            <person name="Hasebe M."/>
            <person name="Maruyama T."/>
            <person name="Minagawa J."/>
            <person name="Obokata J."/>
            <person name="Shigenobu S."/>
        </authorList>
    </citation>
    <scope>NUCLEOTIDE SEQUENCE [LARGE SCALE GENOMIC DNA]</scope>
</reference>
<feature type="region of interest" description="Disordered" evidence="1">
    <location>
        <begin position="28"/>
        <end position="108"/>
    </location>
</feature>
<dbReference type="Proteomes" id="UP000762676">
    <property type="component" value="Unassembled WGS sequence"/>
</dbReference>
<feature type="compositionally biased region" description="Basic and acidic residues" evidence="1">
    <location>
        <begin position="83"/>
        <end position="108"/>
    </location>
</feature>